<dbReference type="GO" id="GO:0005886">
    <property type="term" value="C:plasma membrane"/>
    <property type="evidence" value="ECO:0007669"/>
    <property type="project" value="TreeGrafter"/>
</dbReference>
<keyword evidence="2 7" id="KW-0349">Heme</keyword>
<dbReference type="InterPro" id="IPR005616">
    <property type="entry name" value="CcmH/CycL/Ccl2/NrfF_N"/>
</dbReference>
<gene>
    <name evidence="9" type="ORF">EES38_06155</name>
</gene>
<protein>
    <recommendedName>
        <fullName evidence="7">Cytochrome c-type biogenesis protein</fullName>
    </recommendedName>
</protein>
<evidence type="ECO:0000313" key="9">
    <source>
        <dbReference type="EMBL" id="RQW64170.1"/>
    </source>
</evidence>
<dbReference type="Pfam" id="PF03918">
    <property type="entry name" value="CcmH"/>
    <property type="match status" value="1"/>
</dbReference>
<evidence type="ECO:0000256" key="4">
    <source>
        <dbReference type="ARBA" id="ARBA00022729"/>
    </source>
</evidence>
<name>A0A3N9TJ47_9VIBR</name>
<keyword evidence="3 7" id="KW-0479">Metal-binding</keyword>
<feature type="transmembrane region" description="Helical" evidence="7">
    <location>
        <begin position="105"/>
        <end position="123"/>
    </location>
</feature>
<feature type="signal peptide" evidence="7">
    <location>
        <begin position="1"/>
        <end position="21"/>
    </location>
</feature>
<dbReference type="GO" id="GO:0017004">
    <property type="term" value="P:cytochrome complex assembly"/>
    <property type="evidence" value="ECO:0007669"/>
    <property type="project" value="UniProtKB-KW"/>
</dbReference>
<evidence type="ECO:0000256" key="2">
    <source>
        <dbReference type="ARBA" id="ARBA00022617"/>
    </source>
</evidence>
<keyword evidence="10" id="KW-1185">Reference proteome</keyword>
<dbReference type="RefSeq" id="WP_124936289.1">
    <property type="nucleotide sequence ID" value="NZ_RJVQ01000002.1"/>
</dbReference>
<evidence type="ECO:0000256" key="5">
    <source>
        <dbReference type="ARBA" id="ARBA00022748"/>
    </source>
</evidence>
<evidence type="ECO:0000256" key="6">
    <source>
        <dbReference type="ARBA" id="ARBA00023004"/>
    </source>
</evidence>
<evidence type="ECO:0000313" key="10">
    <source>
        <dbReference type="Proteomes" id="UP000281112"/>
    </source>
</evidence>
<reference evidence="9 10" key="1">
    <citation type="submission" date="2018-11" db="EMBL/GenBank/DDBJ databases">
        <title>Vibrio LJC006 sp. nov., isolated from seawater during the bloom of the enteromorpha.</title>
        <authorList>
            <person name="Liang J."/>
        </authorList>
    </citation>
    <scope>NUCLEOTIDE SEQUENCE [LARGE SCALE GENOMIC DNA]</scope>
    <source>
        <strain evidence="9 10">LJC006</strain>
    </source>
</reference>
<proteinExistence type="inferred from homology"/>
<comment type="function">
    <text evidence="7">Possible subunit of a heme lyase.</text>
</comment>
<evidence type="ECO:0000259" key="8">
    <source>
        <dbReference type="Pfam" id="PF03918"/>
    </source>
</evidence>
<dbReference type="PANTHER" id="PTHR47870">
    <property type="entry name" value="CYTOCHROME C-TYPE BIOGENESIS PROTEIN CCMH"/>
    <property type="match status" value="1"/>
</dbReference>
<keyword evidence="7" id="KW-0472">Membrane</keyword>
<accession>A0A3N9TJ47</accession>
<comment type="caution">
    <text evidence="9">The sequence shown here is derived from an EMBL/GenBank/DDBJ whole genome shotgun (WGS) entry which is preliminary data.</text>
</comment>
<keyword evidence="6 7" id="KW-0408">Iron</keyword>
<feature type="domain" description="CcmH/CycL/Ccl2/NrfF N-terminal" evidence="8">
    <location>
        <begin position="10"/>
        <end position="155"/>
    </location>
</feature>
<keyword evidence="5" id="KW-0201">Cytochrome c-type biogenesis</keyword>
<dbReference type="OrthoDB" id="9804975at2"/>
<dbReference type="CDD" id="cd16378">
    <property type="entry name" value="CcmH_N"/>
    <property type="match status" value="1"/>
</dbReference>
<dbReference type="FunFam" id="1.10.8.640:FF:000001">
    <property type="entry name" value="Cytochrome c-type biogenesis protein"/>
    <property type="match status" value="1"/>
</dbReference>
<sequence>MNKFRWLIALASLLVTLTCWSAIEVYHFDSPEQEKTFKSISNELRCPKCQNNTIADSNAQLAHDIRNKVYVMLQDGKSQDDIIDYMKARYGNFIVYSPPFNWTTAILWIAPIMVVLFGAIAVYSRSSKTSHSSTHHRESYEQLTKEEQARLDKILADDPNDNQRGA</sequence>
<keyword evidence="7" id="KW-0812">Transmembrane</keyword>
<dbReference type="Proteomes" id="UP000281112">
    <property type="component" value="Unassembled WGS sequence"/>
</dbReference>
<keyword evidence="4 7" id="KW-0732">Signal</keyword>
<organism evidence="9 10">
    <name type="scientific">Vibrio viridaestus</name>
    <dbReference type="NCBI Taxonomy" id="2487322"/>
    <lineage>
        <taxon>Bacteria</taxon>
        <taxon>Pseudomonadati</taxon>
        <taxon>Pseudomonadota</taxon>
        <taxon>Gammaproteobacteria</taxon>
        <taxon>Vibrionales</taxon>
        <taxon>Vibrionaceae</taxon>
        <taxon>Vibrio</taxon>
    </lineage>
</organism>
<dbReference type="Gene3D" id="1.10.8.640">
    <property type="entry name" value="Cytochrome C biogenesis protein"/>
    <property type="match status" value="1"/>
</dbReference>
<evidence type="ECO:0000256" key="3">
    <source>
        <dbReference type="ARBA" id="ARBA00022723"/>
    </source>
</evidence>
<feature type="chain" id="PRO_5017844617" description="Cytochrome c-type biogenesis protein" evidence="7">
    <location>
        <begin position="22"/>
        <end position="166"/>
    </location>
</feature>
<dbReference type="AlphaFoldDB" id="A0A3N9TJ47"/>
<dbReference type="EMBL" id="RJVQ01000002">
    <property type="protein sequence ID" value="RQW64170.1"/>
    <property type="molecule type" value="Genomic_DNA"/>
</dbReference>
<dbReference type="GO" id="GO:0046872">
    <property type="term" value="F:metal ion binding"/>
    <property type="evidence" value="ECO:0007669"/>
    <property type="project" value="UniProtKB-KW"/>
</dbReference>
<dbReference type="InterPro" id="IPR051263">
    <property type="entry name" value="C-type_cytochrome_biogenesis"/>
</dbReference>
<comment type="similarity">
    <text evidence="1 7">Belongs to the CcmH/CycL/Ccl2/NrfF family.</text>
</comment>
<dbReference type="InterPro" id="IPR038297">
    <property type="entry name" value="CcmH/CycL/NrfF/Ccl2_sf"/>
</dbReference>
<evidence type="ECO:0000256" key="1">
    <source>
        <dbReference type="ARBA" id="ARBA00010342"/>
    </source>
</evidence>
<evidence type="ECO:0000256" key="7">
    <source>
        <dbReference type="RuleBase" id="RU364112"/>
    </source>
</evidence>
<keyword evidence="7" id="KW-1133">Transmembrane helix</keyword>
<dbReference type="PANTHER" id="PTHR47870:SF1">
    <property type="entry name" value="CYTOCHROME C-TYPE BIOGENESIS PROTEIN CCMH"/>
    <property type="match status" value="1"/>
</dbReference>